<organism evidence="1">
    <name type="scientific">Siphoviridae sp. ctGas1</name>
    <dbReference type="NCBI Taxonomy" id="2826221"/>
    <lineage>
        <taxon>Viruses</taxon>
        <taxon>Duplodnaviria</taxon>
        <taxon>Heunggongvirae</taxon>
        <taxon>Uroviricota</taxon>
        <taxon>Caudoviricetes</taxon>
    </lineage>
</organism>
<name>A0A8S5MX97_9CAUD</name>
<evidence type="ECO:0000313" key="1">
    <source>
        <dbReference type="EMBL" id="DAD86982.1"/>
    </source>
</evidence>
<reference evidence="1" key="1">
    <citation type="journal article" date="2021" name="Proc. Natl. Acad. Sci. U.S.A.">
        <title>A Catalog of Tens of Thousands of Viruses from Human Metagenomes Reveals Hidden Associations with Chronic Diseases.</title>
        <authorList>
            <person name="Tisza M.J."/>
            <person name="Buck C.B."/>
        </authorList>
    </citation>
    <scope>NUCLEOTIDE SEQUENCE</scope>
    <source>
        <strain evidence="1">CtGas1</strain>
    </source>
</reference>
<protein>
    <submittedName>
        <fullName evidence="1">Uncharacterized protein</fullName>
    </submittedName>
</protein>
<accession>A0A8S5MX97</accession>
<sequence>MALTVKKLIEKLEQLENKSVAVYFETPDSLLNVDRVILDEDYDVALVNDVASKHCNCEYCKEFETEL</sequence>
<proteinExistence type="predicted"/>
<dbReference type="EMBL" id="BK015011">
    <property type="protein sequence ID" value="DAD86982.1"/>
    <property type="molecule type" value="Genomic_DNA"/>
</dbReference>